<name>A0A328DWQ3_9ASTE</name>
<dbReference type="Proteomes" id="UP000249390">
    <property type="component" value="Unassembled WGS sequence"/>
</dbReference>
<dbReference type="EMBL" id="NQVE01000098">
    <property type="protein sequence ID" value="RAL48523.1"/>
    <property type="molecule type" value="Genomic_DNA"/>
</dbReference>
<comment type="caution">
    <text evidence="2">The sequence shown here is derived from an EMBL/GenBank/DDBJ whole genome shotgun (WGS) entry which is preliminary data.</text>
</comment>
<proteinExistence type="predicted"/>
<reference evidence="2 3" key="1">
    <citation type="submission" date="2018-06" db="EMBL/GenBank/DDBJ databases">
        <title>The Genome of Cuscuta australis (Dodder) Provides Insight into the Evolution of Plant Parasitism.</title>
        <authorList>
            <person name="Liu H."/>
        </authorList>
    </citation>
    <scope>NUCLEOTIDE SEQUENCE [LARGE SCALE GENOMIC DNA]</scope>
    <source>
        <strain evidence="3">cv. Yunnan</strain>
        <tissue evidence="2">Vines</tissue>
    </source>
</reference>
<dbReference type="AlphaFoldDB" id="A0A328DWQ3"/>
<sequence length="145" mass="14924">MQNVNIVLHDGVSGGGIINASLRQSIAASEPEKSSPADNRHLPHGGGHGVSSQHTQAASAVLPTHKREVENHQQSDLVDGGRRVHPLRPPDEPGREVRAGGQWVVDHGHHPEPGGGSVGGGGLGYLDGGGVFAGDDVVEEEAEVA</sequence>
<gene>
    <name evidence="2" type="ORF">DM860_005947</name>
</gene>
<feature type="compositionally biased region" description="Basic and acidic residues" evidence="1">
    <location>
        <begin position="30"/>
        <end position="41"/>
    </location>
</feature>
<feature type="region of interest" description="Disordered" evidence="1">
    <location>
        <begin position="23"/>
        <end position="98"/>
    </location>
</feature>
<protein>
    <submittedName>
        <fullName evidence="2">Uncharacterized protein</fullName>
    </submittedName>
</protein>
<feature type="compositionally biased region" description="Basic and acidic residues" evidence="1">
    <location>
        <begin position="88"/>
        <end position="98"/>
    </location>
</feature>
<evidence type="ECO:0000313" key="3">
    <source>
        <dbReference type="Proteomes" id="UP000249390"/>
    </source>
</evidence>
<keyword evidence="3" id="KW-1185">Reference proteome</keyword>
<evidence type="ECO:0000313" key="2">
    <source>
        <dbReference type="EMBL" id="RAL48523.1"/>
    </source>
</evidence>
<organism evidence="2 3">
    <name type="scientific">Cuscuta australis</name>
    <dbReference type="NCBI Taxonomy" id="267555"/>
    <lineage>
        <taxon>Eukaryota</taxon>
        <taxon>Viridiplantae</taxon>
        <taxon>Streptophyta</taxon>
        <taxon>Embryophyta</taxon>
        <taxon>Tracheophyta</taxon>
        <taxon>Spermatophyta</taxon>
        <taxon>Magnoliopsida</taxon>
        <taxon>eudicotyledons</taxon>
        <taxon>Gunneridae</taxon>
        <taxon>Pentapetalae</taxon>
        <taxon>asterids</taxon>
        <taxon>lamiids</taxon>
        <taxon>Solanales</taxon>
        <taxon>Convolvulaceae</taxon>
        <taxon>Cuscuteae</taxon>
        <taxon>Cuscuta</taxon>
        <taxon>Cuscuta subgen. Grammica</taxon>
        <taxon>Cuscuta sect. Cleistogrammica</taxon>
    </lineage>
</organism>
<evidence type="ECO:0000256" key="1">
    <source>
        <dbReference type="SAM" id="MobiDB-lite"/>
    </source>
</evidence>
<accession>A0A328DWQ3</accession>